<reference evidence="3" key="1">
    <citation type="submission" date="2017-02" db="UniProtKB">
        <authorList>
            <consortium name="WormBaseParasite"/>
        </authorList>
    </citation>
    <scope>IDENTIFICATION</scope>
</reference>
<sequence length="198" mass="22120">MWTHAVEVPAYLVLQAMHPAVVVDAAVEAVVEEAVEDVVEETVEAEEDVVEETVEAEEDAAEETVEAVAEDVAEEVAEEEVVEDVAEEVVEVEVDVPAPAVEEVVVEEDAKDQVVEEVNLLATQHPQAMDMQRVPVEVHMLIQQVDMHLQVAILFHLRTPIWEGNWYILVYYEVGTVQCPNRGSERAFPLRQEKEPAT</sequence>
<evidence type="ECO:0000313" key="3">
    <source>
        <dbReference type="WBParaSite" id="NBR_0001106201-mRNA-1"/>
    </source>
</evidence>
<keyword evidence="2" id="KW-1185">Reference proteome</keyword>
<dbReference type="AlphaFoldDB" id="A0A0N4Y527"/>
<name>A0A0N4Y527_NIPBR</name>
<dbReference type="Proteomes" id="UP000271162">
    <property type="component" value="Unassembled WGS sequence"/>
</dbReference>
<evidence type="ECO:0000313" key="1">
    <source>
        <dbReference type="EMBL" id="VDL74652.1"/>
    </source>
</evidence>
<protein>
    <submittedName>
        <fullName evidence="3">Fibrous sheath CABYR-binding protein-like</fullName>
    </submittedName>
</protein>
<reference evidence="1 2" key="2">
    <citation type="submission" date="2018-11" db="EMBL/GenBank/DDBJ databases">
        <authorList>
            <consortium name="Pathogen Informatics"/>
        </authorList>
    </citation>
    <scope>NUCLEOTIDE SEQUENCE [LARGE SCALE GENOMIC DNA]</scope>
</reference>
<dbReference type="EMBL" id="UYSL01020448">
    <property type="protein sequence ID" value="VDL74652.1"/>
    <property type="molecule type" value="Genomic_DNA"/>
</dbReference>
<organism evidence="3">
    <name type="scientific">Nippostrongylus brasiliensis</name>
    <name type="common">Rat hookworm</name>
    <dbReference type="NCBI Taxonomy" id="27835"/>
    <lineage>
        <taxon>Eukaryota</taxon>
        <taxon>Metazoa</taxon>
        <taxon>Ecdysozoa</taxon>
        <taxon>Nematoda</taxon>
        <taxon>Chromadorea</taxon>
        <taxon>Rhabditida</taxon>
        <taxon>Rhabditina</taxon>
        <taxon>Rhabditomorpha</taxon>
        <taxon>Strongyloidea</taxon>
        <taxon>Heligmosomidae</taxon>
        <taxon>Nippostrongylus</taxon>
    </lineage>
</organism>
<evidence type="ECO:0000313" key="2">
    <source>
        <dbReference type="Proteomes" id="UP000271162"/>
    </source>
</evidence>
<accession>A0A0N4Y527</accession>
<proteinExistence type="predicted"/>
<gene>
    <name evidence="1" type="ORF">NBR_LOCUS11063</name>
</gene>
<dbReference type="WBParaSite" id="NBR_0001106201-mRNA-1">
    <property type="protein sequence ID" value="NBR_0001106201-mRNA-1"/>
    <property type="gene ID" value="NBR_0001106201"/>
</dbReference>